<feature type="chain" id="PRO_5046145236" evidence="2">
    <location>
        <begin position="20"/>
        <end position="351"/>
    </location>
</feature>
<keyword evidence="4" id="KW-1185">Reference proteome</keyword>
<proteinExistence type="predicted"/>
<dbReference type="InterPro" id="IPR001087">
    <property type="entry name" value="GDSL"/>
</dbReference>
<feature type="signal peptide" evidence="2">
    <location>
        <begin position="1"/>
        <end position="19"/>
    </location>
</feature>
<dbReference type="Pfam" id="PF00657">
    <property type="entry name" value="Lipase_GDSL"/>
    <property type="match status" value="1"/>
</dbReference>
<dbReference type="InterPro" id="IPR036514">
    <property type="entry name" value="SGNH_hydro_sf"/>
</dbReference>
<dbReference type="PANTHER" id="PTHR45648">
    <property type="entry name" value="GDSL LIPASE/ACYLHYDROLASE FAMILY PROTEIN (AFU_ORTHOLOGUE AFUA_4G14700)"/>
    <property type="match status" value="1"/>
</dbReference>
<dbReference type="Gene3D" id="3.40.50.1110">
    <property type="entry name" value="SGNH hydrolase"/>
    <property type="match status" value="1"/>
</dbReference>
<keyword evidence="1" id="KW-0378">Hydrolase</keyword>
<sequence>MGKLLSNLIAGLLLESVVALNFSTLVVFGDSYTDNGVHTYSPDVNGTVGTPIPKKSVTSTGGRVWAEYVGQYSGAHIYDYAVSGAVCDKTMAPRRNGVSQNQVAGFLEDNLYVSNATGEGALVNPPDETVYAIWIGTNDIGNGGFLTEVQQPNTLPLTSYIDCAFDQFDRLYEVGARNFVLMNVAALDLAPQYALPQNGGLNSSQYWTDKLLYDTNITHSSEKMREYSTLANAVYEYRLPYEVEIVKRYPGSWFALFDVHSLFENIWSSPSLYLNGTAPLNVTGWVAACKNSTCSDLAARDSYMWYDELHPSEQTDRVVAREFVNAVLGQSNWTTYWGETAGSNSLSDRAV</sequence>
<dbReference type="EMBL" id="JARVKF010000407">
    <property type="protein sequence ID" value="KAK9416446.1"/>
    <property type="molecule type" value="Genomic_DNA"/>
</dbReference>
<organism evidence="3 4">
    <name type="scientific">Seiridium unicorne</name>
    <dbReference type="NCBI Taxonomy" id="138068"/>
    <lineage>
        <taxon>Eukaryota</taxon>
        <taxon>Fungi</taxon>
        <taxon>Dikarya</taxon>
        <taxon>Ascomycota</taxon>
        <taxon>Pezizomycotina</taxon>
        <taxon>Sordariomycetes</taxon>
        <taxon>Xylariomycetidae</taxon>
        <taxon>Amphisphaeriales</taxon>
        <taxon>Sporocadaceae</taxon>
        <taxon>Seiridium</taxon>
    </lineage>
</organism>
<evidence type="ECO:0000256" key="1">
    <source>
        <dbReference type="ARBA" id="ARBA00022801"/>
    </source>
</evidence>
<dbReference type="CDD" id="cd01846">
    <property type="entry name" value="fatty_acyltransferase_like"/>
    <property type="match status" value="1"/>
</dbReference>
<dbReference type="SUPFAM" id="SSF52266">
    <property type="entry name" value="SGNH hydrolase"/>
    <property type="match status" value="1"/>
</dbReference>
<protein>
    <submittedName>
        <fullName evidence="3">Uncharacterized protein</fullName>
    </submittedName>
</protein>
<gene>
    <name evidence="3" type="ORF">SUNI508_01863</name>
</gene>
<evidence type="ECO:0000313" key="4">
    <source>
        <dbReference type="Proteomes" id="UP001408356"/>
    </source>
</evidence>
<dbReference type="Proteomes" id="UP001408356">
    <property type="component" value="Unassembled WGS sequence"/>
</dbReference>
<keyword evidence="2" id="KW-0732">Signal</keyword>
<evidence type="ECO:0000313" key="3">
    <source>
        <dbReference type="EMBL" id="KAK9416446.1"/>
    </source>
</evidence>
<name>A0ABR2UPH6_9PEZI</name>
<dbReference type="InterPro" id="IPR051058">
    <property type="entry name" value="GDSL_Est/Lipase"/>
</dbReference>
<evidence type="ECO:0000256" key="2">
    <source>
        <dbReference type="SAM" id="SignalP"/>
    </source>
</evidence>
<dbReference type="PANTHER" id="PTHR45648:SF22">
    <property type="entry name" value="GDSL LIPASE_ACYLHYDROLASE FAMILY PROTEIN (AFU_ORTHOLOGUE AFUA_4G14700)"/>
    <property type="match status" value="1"/>
</dbReference>
<reference evidence="3 4" key="1">
    <citation type="journal article" date="2024" name="J. Plant Pathol.">
        <title>Sequence and assembly of the genome of Seiridium unicorne, isolate CBS 538.82, causal agent of cypress canker disease.</title>
        <authorList>
            <person name="Scali E."/>
            <person name="Rocca G.D."/>
            <person name="Danti R."/>
            <person name="Garbelotto M."/>
            <person name="Barberini S."/>
            <person name="Baroncelli R."/>
            <person name="Emiliani G."/>
        </authorList>
    </citation>
    <scope>NUCLEOTIDE SEQUENCE [LARGE SCALE GENOMIC DNA]</scope>
    <source>
        <strain evidence="3 4">BM-138-508</strain>
    </source>
</reference>
<comment type="caution">
    <text evidence="3">The sequence shown here is derived from an EMBL/GenBank/DDBJ whole genome shotgun (WGS) entry which is preliminary data.</text>
</comment>
<accession>A0ABR2UPH6</accession>